<comment type="caution">
    <text evidence="3">The sequence shown here is derived from an EMBL/GenBank/DDBJ whole genome shotgun (WGS) entry which is preliminary data.</text>
</comment>
<dbReference type="Gene3D" id="3.40.190.150">
    <property type="entry name" value="Bordetella uptake gene, domain 1"/>
    <property type="match status" value="1"/>
</dbReference>
<dbReference type="PANTHER" id="PTHR42928">
    <property type="entry name" value="TRICARBOXYLATE-BINDING PROTEIN"/>
    <property type="match status" value="1"/>
</dbReference>
<dbReference type="InterPro" id="IPR005064">
    <property type="entry name" value="BUG"/>
</dbReference>
<organism evidence="3 4">
    <name type="scientific">Siccirubricoccus soli</name>
    <dbReference type="NCBI Taxonomy" id="2899147"/>
    <lineage>
        <taxon>Bacteria</taxon>
        <taxon>Pseudomonadati</taxon>
        <taxon>Pseudomonadota</taxon>
        <taxon>Alphaproteobacteria</taxon>
        <taxon>Acetobacterales</taxon>
        <taxon>Roseomonadaceae</taxon>
        <taxon>Siccirubricoccus</taxon>
    </lineage>
</organism>
<feature type="compositionally biased region" description="Low complexity" evidence="2">
    <location>
        <begin position="29"/>
        <end position="46"/>
    </location>
</feature>
<name>A0ABT1D693_9PROT</name>
<dbReference type="PIRSF" id="PIRSF017082">
    <property type="entry name" value="YflP"/>
    <property type="match status" value="1"/>
</dbReference>
<dbReference type="SUPFAM" id="SSF53850">
    <property type="entry name" value="Periplasmic binding protein-like II"/>
    <property type="match status" value="1"/>
</dbReference>
<dbReference type="CDD" id="cd07012">
    <property type="entry name" value="PBP2_Bug_TTT"/>
    <property type="match status" value="1"/>
</dbReference>
<dbReference type="InterPro" id="IPR042100">
    <property type="entry name" value="Bug_dom1"/>
</dbReference>
<evidence type="ECO:0000313" key="4">
    <source>
        <dbReference type="Proteomes" id="UP001523392"/>
    </source>
</evidence>
<feature type="region of interest" description="Disordered" evidence="2">
    <location>
        <begin position="1"/>
        <end position="46"/>
    </location>
</feature>
<dbReference type="EMBL" id="JAFIRR010000067">
    <property type="protein sequence ID" value="MCO6416729.1"/>
    <property type="molecule type" value="Genomic_DNA"/>
</dbReference>
<protein>
    <submittedName>
        <fullName evidence="3">Tripartite tricarboxylate transporter substrate binding protein</fullName>
    </submittedName>
</protein>
<evidence type="ECO:0000256" key="2">
    <source>
        <dbReference type="SAM" id="MobiDB-lite"/>
    </source>
</evidence>
<keyword evidence="4" id="KW-1185">Reference proteome</keyword>
<dbReference type="Gene3D" id="3.40.190.10">
    <property type="entry name" value="Periplasmic binding protein-like II"/>
    <property type="match status" value="1"/>
</dbReference>
<sequence length="369" mass="38057">MSPRHGGQGRDGGGPGPDGCSEAGQPRTGQAGPGQPRAGRRAAAGPGRRAALAATFGAGAALAAPSLWAQGAWPNRPLRMIVPYTPGGATDAMARLAALKIGEAVGQSVVVENRPGGNGVVGTAAVLQAPADGYTILGSASTHVLIHLVLKSPGFDPLAEFRPVARTAWAPALLVMDPKRPQRTLPEVVAAAKARPREWSFGVSSLGASGHLAAIAFNRATEAGIEIIPYRGTAPALTDLQAGNIQLMFDSAFALLPPSRTGNVRALAIASRERTPLAPELPTATETGLPDFEFASWYGVWAARGVSTEIVQRLHAALAAGFADPAVVQRLTALVCEPVTESLAATEAYIAADVAKNTALLRYARFEPV</sequence>
<dbReference type="PANTHER" id="PTHR42928:SF5">
    <property type="entry name" value="BLR1237 PROTEIN"/>
    <property type="match status" value="1"/>
</dbReference>
<dbReference type="Proteomes" id="UP001523392">
    <property type="component" value="Unassembled WGS sequence"/>
</dbReference>
<evidence type="ECO:0000313" key="3">
    <source>
        <dbReference type="EMBL" id="MCO6416729.1"/>
    </source>
</evidence>
<dbReference type="RefSeq" id="WP_252953359.1">
    <property type="nucleotide sequence ID" value="NZ_JAFIRR010000067.1"/>
</dbReference>
<accession>A0ABT1D693</accession>
<dbReference type="Pfam" id="PF03401">
    <property type="entry name" value="TctC"/>
    <property type="match status" value="1"/>
</dbReference>
<evidence type="ECO:0000256" key="1">
    <source>
        <dbReference type="ARBA" id="ARBA00006987"/>
    </source>
</evidence>
<reference evidence="3 4" key="1">
    <citation type="submission" date="2021-12" db="EMBL/GenBank/DDBJ databases">
        <title>Siccirubricoccus leaddurans sp. nov., a high concentration Zn2+ tolerance bacterium.</title>
        <authorList>
            <person name="Cao Y."/>
        </authorList>
    </citation>
    <scope>NUCLEOTIDE SEQUENCE [LARGE SCALE GENOMIC DNA]</scope>
    <source>
        <strain evidence="3 4">KC 17139</strain>
    </source>
</reference>
<gene>
    <name evidence="3" type="ORF">JYK14_11250</name>
</gene>
<proteinExistence type="inferred from homology"/>
<comment type="similarity">
    <text evidence="1">Belongs to the UPF0065 (bug) family.</text>
</comment>